<dbReference type="Gene3D" id="1.10.1200.10">
    <property type="entry name" value="ACP-like"/>
    <property type="match status" value="1"/>
</dbReference>
<dbReference type="Proteomes" id="UP000032067">
    <property type="component" value="Unassembled WGS sequence"/>
</dbReference>
<dbReference type="InterPro" id="IPR045851">
    <property type="entry name" value="AMP-bd_C_sf"/>
</dbReference>
<dbReference type="GO" id="GO:0031177">
    <property type="term" value="F:phosphopantetheine binding"/>
    <property type="evidence" value="ECO:0007669"/>
    <property type="project" value="TreeGrafter"/>
</dbReference>
<dbReference type="PANTHER" id="PTHR45527:SF1">
    <property type="entry name" value="FATTY ACID SYNTHASE"/>
    <property type="match status" value="1"/>
</dbReference>
<dbReference type="AlphaFoldDB" id="A0A0D0JUR2"/>
<evidence type="ECO:0000259" key="3">
    <source>
        <dbReference type="Pfam" id="PF13193"/>
    </source>
</evidence>
<feature type="non-terminal residue" evidence="4">
    <location>
        <position position="147"/>
    </location>
</feature>
<dbReference type="InterPro" id="IPR036736">
    <property type="entry name" value="ACP-like_sf"/>
</dbReference>
<protein>
    <recommendedName>
        <fullName evidence="3">AMP-binding enzyme C-terminal domain-containing protein</fullName>
    </recommendedName>
</protein>
<accession>A0A0D0JUR2</accession>
<dbReference type="GO" id="GO:0043041">
    <property type="term" value="P:amino acid activation for nonribosomal peptide biosynthetic process"/>
    <property type="evidence" value="ECO:0007669"/>
    <property type="project" value="TreeGrafter"/>
</dbReference>
<name>A0A0D0JUR2_VARPD</name>
<gene>
    <name evidence="4" type="ORF">RT97_30365</name>
</gene>
<reference evidence="4 5" key="1">
    <citation type="submission" date="2014-12" db="EMBL/GenBank/DDBJ databases">
        <title>16Stimator: statistical estimation of ribosomal gene copy numbers from draft genome assemblies.</title>
        <authorList>
            <person name="Perisin M.A."/>
            <person name="Vetter M."/>
            <person name="Gilbert J.A."/>
            <person name="Bergelson J."/>
        </authorList>
    </citation>
    <scope>NUCLEOTIDE SEQUENCE [LARGE SCALE GENOMIC DNA]</scope>
    <source>
        <strain evidence="4 5">MEDvA23</strain>
    </source>
</reference>
<dbReference type="Gene3D" id="3.30.300.30">
    <property type="match status" value="1"/>
</dbReference>
<evidence type="ECO:0000313" key="4">
    <source>
        <dbReference type="EMBL" id="KIQ17417.1"/>
    </source>
</evidence>
<sequence>MRWNAEGQIEYLGRIDHQVKIRGFRIELGEIEAQLLSQLEVREAVVVAGEGPLGARLVGYVSAHAGREIGPSELRQRLAEVLPDYMVPSTVVVLEALPLNANGKVDRKALPEPGLENADAYEAPQGEVEEALAAIWADVLGVARVGR</sequence>
<evidence type="ECO:0000256" key="2">
    <source>
        <dbReference type="ARBA" id="ARBA00022553"/>
    </source>
</evidence>
<dbReference type="FunFam" id="3.30.300.30:FF:000010">
    <property type="entry name" value="Enterobactin synthetase component F"/>
    <property type="match status" value="1"/>
</dbReference>
<organism evidence="4 5">
    <name type="scientific">Variovorax paradoxus</name>
    <dbReference type="NCBI Taxonomy" id="34073"/>
    <lineage>
        <taxon>Bacteria</taxon>
        <taxon>Pseudomonadati</taxon>
        <taxon>Pseudomonadota</taxon>
        <taxon>Betaproteobacteria</taxon>
        <taxon>Burkholderiales</taxon>
        <taxon>Comamonadaceae</taxon>
        <taxon>Variovorax</taxon>
    </lineage>
</organism>
<keyword evidence="1" id="KW-0596">Phosphopantetheine</keyword>
<evidence type="ECO:0000313" key="5">
    <source>
        <dbReference type="Proteomes" id="UP000032067"/>
    </source>
</evidence>
<evidence type="ECO:0000256" key="1">
    <source>
        <dbReference type="ARBA" id="ARBA00022450"/>
    </source>
</evidence>
<dbReference type="EMBL" id="JXQQ01000122">
    <property type="protein sequence ID" value="KIQ17417.1"/>
    <property type="molecule type" value="Genomic_DNA"/>
</dbReference>
<dbReference type="GO" id="GO:0005737">
    <property type="term" value="C:cytoplasm"/>
    <property type="evidence" value="ECO:0007669"/>
    <property type="project" value="TreeGrafter"/>
</dbReference>
<comment type="caution">
    <text evidence="4">The sequence shown here is derived from an EMBL/GenBank/DDBJ whole genome shotgun (WGS) entry which is preliminary data.</text>
</comment>
<proteinExistence type="predicted"/>
<feature type="domain" description="AMP-binding enzyme C-terminal" evidence="3">
    <location>
        <begin position="30"/>
        <end position="104"/>
    </location>
</feature>
<keyword evidence="2" id="KW-0597">Phosphoprotein</keyword>
<dbReference type="SUPFAM" id="SSF56801">
    <property type="entry name" value="Acetyl-CoA synthetase-like"/>
    <property type="match status" value="1"/>
</dbReference>
<dbReference type="Pfam" id="PF13193">
    <property type="entry name" value="AMP-binding_C"/>
    <property type="match status" value="1"/>
</dbReference>
<dbReference type="GO" id="GO:0044550">
    <property type="term" value="P:secondary metabolite biosynthetic process"/>
    <property type="evidence" value="ECO:0007669"/>
    <property type="project" value="TreeGrafter"/>
</dbReference>
<dbReference type="PANTHER" id="PTHR45527">
    <property type="entry name" value="NONRIBOSOMAL PEPTIDE SYNTHETASE"/>
    <property type="match status" value="1"/>
</dbReference>
<dbReference type="InterPro" id="IPR025110">
    <property type="entry name" value="AMP-bd_C"/>
</dbReference>